<evidence type="ECO:0000313" key="8">
    <source>
        <dbReference type="EMBL" id="GFR39102.1"/>
    </source>
</evidence>
<dbReference type="PIRSF" id="PIRSF038471">
    <property type="entry name" value="MreC"/>
    <property type="match status" value="1"/>
</dbReference>
<dbReference type="Gene3D" id="2.40.10.350">
    <property type="entry name" value="Rod shape-determining protein MreC, domain 2"/>
    <property type="match status" value="1"/>
</dbReference>
<comment type="caution">
    <text evidence="8">The sequence shown here is derived from an EMBL/GenBank/DDBJ whole genome shotgun (WGS) entry which is preliminary data.</text>
</comment>
<feature type="domain" description="Rod shape-determining protein MreC beta-barrel core" evidence="7">
    <location>
        <begin position="125"/>
        <end position="282"/>
    </location>
</feature>
<feature type="coiled-coil region" evidence="6">
    <location>
        <begin position="69"/>
        <end position="113"/>
    </location>
</feature>
<dbReference type="InterPro" id="IPR042177">
    <property type="entry name" value="Cell/Rod_1"/>
</dbReference>
<evidence type="ECO:0000256" key="4">
    <source>
        <dbReference type="ARBA" id="ARBA00032089"/>
    </source>
</evidence>
<dbReference type="PANTHER" id="PTHR34138:SF1">
    <property type="entry name" value="CELL SHAPE-DETERMINING PROTEIN MREC"/>
    <property type="match status" value="1"/>
</dbReference>
<dbReference type="InterPro" id="IPR007221">
    <property type="entry name" value="MreC"/>
</dbReference>
<dbReference type="Gene3D" id="2.40.10.340">
    <property type="entry name" value="Rod shape-determining protein MreC, domain 1"/>
    <property type="match status" value="1"/>
</dbReference>
<sequence>MIKLFGNKRLIMSLISLIIVIALMGVTLGNRGAVTWPEKMLQDTVAWLQGLIYKPAGYIAGFFEDISTLGQLRRENEVLKRTLSHYARDTARLNVLKAENERLKDLLNFTERQKSDELIYRVARVVAINHDGYNNVFKIDLGANDGIRESMAVVTPEGLIGRVIRVAEFSSNVLMLTDINDQSMNSRGISVTSMEHPDSFGVIESYDHETGYLIMSKIKQEDPLRVGDTVITSGLGGTYPPGLIVGTVVSRREGTFGITHVAEIKPAANMDMTGLREVLVVERAGEGANP</sequence>
<accession>A0A916QIK0</accession>
<dbReference type="EMBL" id="BMAQ01000033">
    <property type="protein sequence ID" value="GFR39102.1"/>
    <property type="molecule type" value="Genomic_DNA"/>
</dbReference>
<reference evidence="8" key="2">
    <citation type="journal article" date="2021" name="Data Brief">
        <title>Draft genome sequence data of the facultative, thermophilic, xylanolytic bacterium Paenibacillus sp. strain DA-C8.</title>
        <authorList>
            <person name="Chhe C."/>
            <person name="Uke A."/>
            <person name="Baramee S."/>
            <person name="Ungkulpasvich U."/>
            <person name="Tachaapaikoon C."/>
            <person name="Pason P."/>
            <person name="Waeonukul R."/>
            <person name="Ratanakhanokchai K."/>
            <person name="Kosugi A."/>
        </authorList>
    </citation>
    <scope>NUCLEOTIDE SEQUENCE</scope>
    <source>
        <strain evidence="8">DA-C8</strain>
    </source>
</reference>
<keyword evidence="3 5" id="KW-0133">Cell shape</keyword>
<dbReference type="PANTHER" id="PTHR34138">
    <property type="entry name" value="CELL SHAPE-DETERMINING PROTEIN MREC"/>
    <property type="match status" value="1"/>
</dbReference>
<dbReference type="InterPro" id="IPR055342">
    <property type="entry name" value="MreC_beta-barrel_core"/>
</dbReference>
<comment type="function">
    <text evidence="5">Involved in formation and maintenance of cell shape.</text>
</comment>
<keyword evidence="9" id="KW-1185">Reference proteome</keyword>
<dbReference type="InterPro" id="IPR042175">
    <property type="entry name" value="Cell/Rod_MreC_2"/>
</dbReference>
<gene>
    <name evidence="8" type="ORF">PRECH8_23980</name>
</gene>
<evidence type="ECO:0000256" key="5">
    <source>
        <dbReference type="PIRNR" id="PIRNR038471"/>
    </source>
</evidence>
<evidence type="ECO:0000256" key="6">
    <source>
        <dbReference type="SAM" id="Coils"/>
    </source>
</evidence>
<reference evidence="8" key="1">
    <citation type="submission" date="2020-08" db="EMBL/GenBank/DDBJ databases">
        <authorList>
            <person name="Uke A."/>
            <person name="Chhe C."/>
            <person name="Baramee S."/>
            <person name="Kosugi A."/>
        </authorList>
    </citation>
    <scope>NUCLEOTIDE SEQUENCE</scope>
    <source>
        <strain evidence="8">DA-C8</strain>
    </source>
</reference>
<dbReference type="RefSeq" id="WP_200967307.1">
    <property type="nucleotide sequence ID" value="NZ_BMAQ01000033.1"/>
</dbReference>
<dbReference type="GO" id="GO:0008360">
    <property type="term" value="P:regulation of cell shape"/>
    <property type="evidence" value="ECO:0007669"/>
    <property type="project" value="UniProtKB-KW"/>
</dbReference>
<evidence type="ECO:0000313" key="9">
    <source>
        <dbReference type="Proteomes" id="UP000654993"/>
    </source>
</evidence>
<evidence type="ECO:0000259" key="7">
    <source>
        <dbReference type="Pfam" id="PF04085"/>
    </source>
</evidence>
<evidence type="ECO:0000256" key="3">
    <source>
        <dbReference type="ARBA" id="ARBA00022960"/>
    </source>
</evidence>
<evidence type="ECO:0000256" key="2">
    <source>
        <dbReference type="ARBA" id="ARBA00013855"/>
    </source>
</evidence>
<keyword evidence="6" id="KW-0175">Coiled coil</keyword>
<dbReference type="NCBIfam" id="TIGR00219">
    <property type="entry name" value="mreC"/>
    <property type="match status" value="1"/>
</dbReference>
<evidence type="ECO:0000256" key="1">
    <source>
        <dbReference type="ARBA" id="ARBA00009369"/>
    </source>
</evidence>
<proteinExistence type="inferred from homology"/>
<dbReference type="AlphaFoldDB" id="A0A916QIK0"/>
<dbReference type="Pfam" id="PF04085">
    <property type="entry name" value="MreC"/>
    <property type="match status" value="1"/>
</dbReference>
<name>A0A916QIK0_9BACL</name>
<comment type="similarity">
    <text evidence="1 5">Belongs to the MreC family.</text>
</comment>
<dbReference type="Proteomes" id="UP000654993">
    <property type="component" value="Unassembled WGS sequence"/>
</dbReference>
<organism evidence="8 9">
    <name type="scientific">Insulibacter thermoxylanivorax</name>
    <dbReference type="NCBI Taxonomy" id="2749268"/>
    <lineage>
        <taxon>Bacteria</taxon>
        <taxon>Bacillati</taxon>
        <taxon>Bacillota</taxon>
        <taxon>Bacilli</taxon>
        <taxon>Bacillales</taxon>
        <taxon>Paenibacillaceae</taxon>
        <taxon>Insulibacter</taxon>
    </lineage>
</organism>
<dbReference type="GO" id="GO:0005886">
    <property type="term" value="C:plasma membrane"/>
    <property type="evidence" value="ECO:0007669"/>
    <property type="project" value="TreeGrafter"/>
</dbReference>
<protein>
    <recommendedName>
        <fullName evidence="2 5">Cell shape-determining protein MreC</fullName>
    </recommendedName>
    <alternativeName>
        <fullName evidence="4 5">Cell shape protein MreC</fullName>
    </alternativeName>
</protein>